<proteinExistence type="predicted"/>
<dbReference type="EMBL" id="CP109546">
    <property type="protein sequence ID" value="WTZ15118.1"/>
    <property type="molecule type" value="Genomic_DNA"/>
</dbReference>
<evidence type="ECO:0000313" key="1">
    <source>
        <dbReference type="EMBL" id="WTZ15118.1"/>
    </source>
</evidence>
<reference evidence="1" key="1">
    <citation type="submission" date="2022-10" db="EMBL/GenBank/DDBJ databases">
        <title>The complete genomes of actinobacterial strains from the NBC collection.</title>
        <authorList>
            <person name="Joergensen T.S."/>
            <person name="Alvarez Arevalo M."/>
            <person name="Sterndorff E.B."/>
            <person name="Faurdal D."/>
            <person name="Vuksanovic O."/>
            <person name="Mourched A.-S."/>
            <person name="Charusanti P."/>
            <person name="Shaw S."/>
            <person name="Blin K."/>
            <person name="Weber T."/>
        </authorList>
    </citation>
    <scope>NUCLEOTIDE SEQUENCE</scope>
    <source>
        <strain evidence="1">NBC_01393</strain>
    </source>
</reference>
<gene>
    <name evidence="1" type="ORF">OG699_06955</name>
</gene>
<sequence length="83" mass="8626">MHSSDLPCRPARVPFLALATALAALPIPDRLATAAPTANSIVRTGAVDEADDAARERKGPPQDVFGLRAKSRTVPLIGLAQGI</sequence>
<name>A0AAU3ID67_9ACTN</name>
<dbReference type="AlphaFoldDB" id="A0AAU3ID67"/>
<protein>
    <submittedName>
        <fullName evidence="1">Uncharacterized protein</fullName>
    </submittedName>
</protein>
<accession>A0AAU3ID67</accession>
<organism evidence="1">
    <name type="scientific">Streptomyces sp. NBC_01393</name>
    <dbReference type="NCBI Taxonomy" id="2903851"/>
    <lineage>
        <taxon>Bacteria</taxon>
        <taxon>Bacillati</taxon>
        <taxon>Actinomycetota</taxon>
        <taxon>Actinomycetes</taxon>
        <taxon>Kitasatosporales</taxon>
        <taxon>Streptomycetaceae</taxon>
        <taxon>Streptomyces</taxon>
    </lineage>
</organism>